<proteinExistence type="predicted"/>
<feature type="region of interest" description="Disordered" evidence="1">
    <location>
        <begin position="60"/>
        <end position="81"/>
    </location>
</feature>
<reference evidence="2 3" key="1">
    <citation type="submission" date="2024-09" db="EMBL/GenBank/DDBJ databases">
        <title>Genome sequencing and assembly of Phytophthora oleae, isolate VK10A, causative agent of rot of olive drupes.</title>
        <authorList>
            <person name="Conti Taguali S."/>
            <person name="Riolo M."/>
            <person name="La Spada F."/>
            <person name="Cacciola S.O."/>
            <person name="Dionisio G."/>
        </authorList>
    </citation>
    <scope>NUCLEOTIDE SEQUENCE [LARGE SCALE GENOMIC DNA]</scope>
    <source>
        <strain evidence="2 3">VK10A</strain>
    </source>
</reference>
<keyword evidence="3" id="KW-1185">Reference proteome</keyword>
<comment type="caution">
    <text evidence="2">The sequence shown here is derived from an EMBL/GenBank/DDBJ whole genome shotgun (WGS) entry which is preliminary data.</text>
</comment>
<dbReference type="EMBL" id="JBIMZQ010000016">
    <property type="protein sequence ID" value="KAL3666836.1"/>
    <property type="molecule type" value="Genomic_DNA"/>
</dbReference>
<evidence type="ECO:0000256" key="1">
    <source>
        <dbReference type="SAM" id="MobiDB-lite"/>
    </source>
</evidence>
<evidence type="ECO:0000313" key="2">
    <source>
        <dbReference type="EMBL" id="KAL3666836.1"/>
    </source>
</evidence>
<gene>
    <name evidence="2" type="ORF">V7S43_008454</name>
</gene>
<name>A0ABD3FM69_9STRA</name>
<sequence length="81" mass="8918">MELSQLRFRVFHKPGTAMGHADRLSILHALPVIASIAMQDLLNPMEEGSERYATDNRSVGMEDLLDPPTNEDSGVPIEVGE</sequence>
<protein>
    <submittedName>
        <fullName evidence="2">Uncharacterized protein</fullName>
    </submittedName>
</protein>
<accession>A0ABD3FM69</accession>
<organism evidence="2 3">
    <name type="scientific">Phytophthora oleae</name>
    <dbReference type="NCBI Taxonomy" id="2107226"/>
    <lineage>
        <taxon>Eukaryota</taxon>
        <taxon>Sar</taxon>
        <taxon>Stramenopiles</taxon>
        <taxon>Oomycota</taxon>
        <taxon>Peronosporomycetes</taxon>
        <taxon>Peronosporales</taxon>
        <taxon>Peronosporaceae</taxon>
        <taxon>Phytophthora</taxon>
    </lineage>
</organism>
<dbReference type="AlphaFoldDB" id="A0ABD3FM69"/>
<dbReference type="Proteomes" id="UP001632037">
    <property type="component" value="Unassembled WGS sequence"/>
</dbReference>
<evidence type="ECO:0000313" key="3">
    <source>
        <dbReference type="Proteomes" id="UP001632037"/>
    </source>
</evidence>